<evidence type="ECO:0000313" key="4">
    <source>
        <dbReference type="Proteomes" id="UP000658258"/>
    </source>
</evidence>
<evidence type="ECO:0000259" key="2">
    <source>
        <dbReference type="Pfam" id="PF06439"/>
    </source>
</evidence>
<evidence type="ECO:0000313" key="3">
    <source>
        <dbReference type="EMBL" id="GHE75192.1"/>
    </source>
</evidence>
<feature type="chain" id="PRO_5046457075" evidence="1">
    <location>
        <begin position="31"/>
        <end position="254"/>
    </location>
</feature>
<dbReference type="Gene3D" id="2.60.120.560">
    <property type="entry name" value="Exo-inulinase, domain 1"/>
    <property type="match status" value="1"/>
</dbReference>
<accession>A0ABQ3IA48</accession>
<dbReference type="EMBL" id="BNAG01000006">
    <property type="protein sequence ID" value="GHE75192.1"/>
    <property type="molecule type" value="Genomic_DNA"/>
</dbReference>
<reference evidence="4" key="1">
    <citation type="journal article" date="2019" name="Int. J. Syst. Evol. Microbiol.">
        <title>The Global Catalogue of Microorganisms (GCM) 10K type strain sequencing project: providing services to taxonomists for standard genome sequencing and annotation.</title>
        <authorList>
            <consortium name="The Broad Institute Genomics Platform"/>
            <consortium name="The Broad Institute Genome Sequencing Center for Infectious Disease"/>
            <person name="Wu L."/>
            <person name="Ma J."/>
        </authorList>
    </citation>
    <scope>NUCLEOTIDE SEQUENCE [LARGE SCALE GENOMIC DNA]</scope>
    <source>
        <strain evidence="4">CGMCC 1.15111</strain>
    </source>
</reference>
<name>A0ABQ3IA48_9BACT</name>
<feature type="domain" description="3-keto-alpha-glucoside-1,2-lyase/3-keto-2-hydroxy-glucal hydratase" evidence="2">
    <location>
        <begin position="60"/>
        <end position="252"/>
    </location>
</feature>
<evidence type="ECO:0000256" key="1">
    <source>
        <dbReference type="SAM" id="SignalP"/>
    </source>
</evidence>
<dbReference type="Pfam" id="PF06439">
    <property type="entry name" value="3keto-disac_hyd"/>
    <property type="match status" value="1"/>
</dbReference>
<feature type="signal peptide" evidence="1">
    <location>
        <begin position="1"/>
        <end position="30"/>
    </location>
</feature>
<sequence>MKNTKAGYTIFQKAGLLAATLLLTGVSLSAQITDPKATEVWEPVPRKVTPGKNGAAPSDAVVLFDGTNLNEWKSRKDGSAAAWKVTNGYMEVVRGTGDIMTHKKFGDIQLHIEWSAPTEIVGEGQGRGNSGVFLQERYEIQILDSYESRTYSNGQAASIYKQSIPLVNATVAPGEWNVYDIIYKAPRFNEDGIKVADGTITVIHNGIVVQNNVALRGTTEYIGLPKNPAHGNGSIILQDHGNPVRFRNIWVREL</sequence>
<comment type="caution">
    <text evidence="3">The sequence shown here is derived from an EMBL/GenBank/DDBJ whole genome shotgun (WGS) entry which is preliminary data.</text>
</comment>
<keyword evidence="1" id="KW-0732">Signal</keyword>
<dbReference type="InterPro" id="IPR010496">
    <property type="entry name" value="AL/BT2_dom"/>
</dbReference>
<dbReference type="RefSeq" id="WP_189631604.1">
    <property type="nucleotide sequence ID" value="NZ_BNAG01000006.1"/>
</dbReference>
<gene>
    <name evidence="3" type="ORF">GCM10011340_34910</name>
</gene>
<organism evidence="3 4">
    <name type="scientific">Roseivirga thermotolerans</name>
    <dbReference type="NCBI Taxonomy" id="1758176"/>
    <lineage>
        <taxon>Bacteria</taxon>
        <taxon>Pseudomonadati</taxon>
        <taxon>Bacteroidota</taxon>
        <taxon>Cytophagia</taxon>
        <taxon>Cytophagales</taxon>
        <taxon>Roseivirgaceae</taxon>
        <taxon>Roseivirga</taxon>
    </lineage>
</organism>
<proteinExistence type="predicted"/>
<protein>
    <submittedName>
        <fullName evidence="3">Endo-1,3-1,4-beta glucanase-related protein</fullName>
    </submittedName>
</protein>
<dbReference type="Proteomes" id="UP000658258">
    <property type="component" value="Unassembled WGS sequence"/>
</dbReference>
<keyword evidence="4" id="KW-1185">Reference proteome</keyword>